<feature type="non-terminal residue" evidence="1">
    <location>
        <position position="1"/>
    </location>
</feature>
<comment type="caution">
    <text evidence="1">The sequence shown here is derived from an EMBL/GenBank/DDBJ whole genome shotgun (WGS) entry which is preliminary data.</text>
</comment>
<dbReference type="AlphaFoldDB" id="A0AAD6WX15"/>
<accession>A0AAD6WX15</accession>
<evidence type="ECO:0000313" key="1">
    <source>
        <dbReference type="EMBL" id="KAJ7027815.1"/>
    </source>
</evidence>
<gene>
    <name evidence="1" type="ORF">C8F04DRAFT_1008089</name>
</gene>
<reference evidence="1" key="1">
    <citation type="submission" date="2023-03" db="EMBL/GenBank/DDBJ databases">
        <title>Massive genome expansion in bonnet fungi (Mycena s.s.) driven by repeated elements and novel gene families across ecological guilds.</title>
        <authorList>
            <consortium name="Lawrence Berkeley National Laboratory"/>
            <person name="Harder C.B."/>
            <person name="Miyauchi S."/>
            <person name="Viragh M."/>
            <person name="Kuo A."/>
            <person name="Thoen E."/>
            <person name="Andreopoulos B."/>
            <person name="Lu D."/>
            <person name="Skrede I."/>
            <person name="Drula E."/>
            <person name="Henrissat B."/>
            <person name="Morin E."/>
            <person name="Kohler A."/>
            <person name="Barry K."/>
            <person name="LaButti K."/>
            <person name="Morin E."/>
            <person name="Salamov A."/>
            <person name="Lipzen A."/>
            <person name="Mereny Z."/>
            <person name="Hegedus B."/>
            <person name="Baldrian P."/>
            <person name="Stursova M."/>
            <person name="Weitz H."/>
            <person name="Taylor A."/>
            <person name="Grigoriev I.V."/>
            <person name="Nagy L.G."/>
            <person name="Martin F."/>
            <person name="Kauserud H."/>
        </authorList>
    </citation>
    <scope>NUCLEOTIDE SEQUENCE</scope>
    <source>
        <strain evidence="1">CBHHK200</strain>
    </source>
</reference>
<sequence>MFMRSKEAKEDFISDELAEIFQHEGRAIQAVLTRGSTTTVTELLKDFSMDQLAEEIQEAAPYLWAALAALAEPDQSTRRDSDGEPRRNKGLVFTTICALISVLRSQKANNFQLVVGLFLLGSGASKREMEVLAHAGLSISYQTIIDHVKKLSEEGSIIIQEVIKSGMVQIVWDNLNIAFRVAAQRLKAKNHFDSGTTATMLPVFDPATGGQAAHGTLPLDMKPPRERTL</sequence>
<evidence type="ECO:0000313" key="2">
    <source>
        <dbReference type="Proteomes" id="UP001218188"/>
    </source>
</evidence>
<organism evidence="1 2">
    <name type="scientific">Mycena alexandri</name>
    <dbReference type="NCBI Taxonomy" id="1745969"/>
    <lineage>
        <taxon>Eukaryota</taxon>
        <taxon>Fungi</taxon>
        <taxon>Dikarya</taxon>
        <taxon>Basidiomycota</taxon>
        <taxon>Agaricomycotina</taxon>
        <taxon>Agaricomycetes</taxon>
        <taxon>Agaricomycetidae</taxon>
        <taxon>Agaricales</taxon>
        <taxon>Marasmiineae</taxon>
        <taxon>Mycenaceae</taxon>
        <taxon>Mycena</taxon>
    </lineage>
</organism>
<protein>
    <submittedName>
        <fullName evidence="1">Uncharacterized protein</fullName>
    </submittedName>
</protein>
<proteinExistence type="predicted"/>
<dbReference type="EMBL" id="JARJCM010000119">
    <property type="protein sequence ID" value="KAJ7027815.1"/>
    <property type="molecule type" value="Genomic_DNA"/>
</dbReference>
<dbReference type="Proteomes" id="UP001218188">
    <property type="component" value="Unassembled WGS sequence"/>
</dbReference>
<keyword evidence="2" id="KW-1185">Reference proteome</keyword>
<name>A0AAD6WX15_9AGAR</name>